<accession>A0AA38FEB0</accession>
<feature type="domain" description="CCHC-type" evidence="2">
    <location>
        <begin position="90"/>
        <end position="105"/>
    </location>
</feature>
<keyword evidence="1" id="KW-0862">Zinc</keyword>
<dbReference type="InterPro" id="IPR040256">
    <property type="entry name" value="At4g02000-like"/>
</dbReference>
<sequence length="202" mass="23454">KEELPSVVPVWIRLFGLPTEFWNPVVLQDIGNSIGKFVRAANSTMRMEQMVYAWMCVYVDMNQPLPANILLEIGEERWEQQIDYENIPFRCHLCHEYGHLVKDCPLRIKDPINETLNSDEFVTPPKRKITKEKNAGKVQNNNTNRFASLQTEEAEEDMDVIQETQVLETQMRQTHQKIQDNNQMNSESKAVVVHQGNIGEIK</sequence>
<evidence type="ECO:0000313" key="3">
    <source>
        <dbReference type="EMBL" id="KAH9298810.1"/>
    </source>
</evidence>
<dbReference type="EMBL" id="JAHRHJ020000010">
    <property type="protein sequence ID" value="KAH9298810.1"/>
    <property type="molecule type" value="Genomic_DNA"/>
</dbReference>
<dbReference type="GO" id="GO:0008270">
    <property type="term" value="F:zinc ion binding"/>
    <property type="evidence" value="ECO:0007669"/>
    <property type="project" value="UniProtKB-KW"/>
</dbReference>
<dbReference type="Proteomes" id="UP000824469">
    <property type="component" value="Unassembled WGS sequence"/>
</dbReference>
<feature type="non-terminal residue" evidence="3">
    <location>
        <position position="1"/>
    </location>
</feature>
<protein>
    <recommendedName>
        <fullName evidence="2">CCHC-type domain-containing protein</fullName>
    </recommendedName>
</protein>
<keyword evidence="1" id="KW-0479">Metal-binding</keyword>
<dbReference type="PROSITE" id="PS50158">
    <property type="entry name" value="ZF_CCHC"/>
    <property type="match status" value="1"/>
</dbReference>
<dbReference type="InterPro" id="IPR001878">
    <property type="entry name" value="Znf_CCHC"/>
</dbReference>
<dbReference type="GO" id="GO:0003676">
    <property type="term" value="F:nucleic acid binding"/>
    <property type="evidence" value="ECO:0007669"/>
    <property type="project" value="InterPro"/>
</dbReference>
<keyword evidence="1" id="KW-0863">Zinc-finger</keyword>
<dbReference type="AlphaFoldDB" id="A0AA38FEB0"/>
<gene>
    <name evidence="3" type="ORF">KI387_030492</name>
</gene>
<evidence type="ECO:0000313" key="4">
    <source>
        <dbReference type="Proteomes" id="UP000824469"/>
    </source>
</evidence>
<dbReference type="PANTHER" id="PTHR31286:SF180">
    <property type="entry name" value="OS10G0362600 PROTEIN"/>
    <property type="match status" value="1"/>
</dbReference>
<dbReference type="Gene3D" id="4.10.60.10">
    <property type="entry name" value="Zinc finger, CCHC-type"/>
    <property type="match status" value="1"/>
</dbReference>
<dbReference type="OMA" id="HRCHEYG"/>
<organism evidence="3 4">
    <name type="scientific">Taxus chinensis</name>
    <name type="common">Chinese yew</name>
    <name type="synonym">Taxus wallichiana var. chinensis</name>
    <dbReference type="NCBI Taxonomy" id="29808"/>
    <lineage>
        <taxon>Eukaryota</taxon>
        <taxon>Viridiplantae</taxon>
        <taxon>Streptophyta</taxon>
        <taxon>Embryophyta</taxon>
        <taxon>Tracheophyta</taxon>
        <taxon>Spermatophyta</taxon>
        <taxon>Pinopsida</taxon>
        <taxon>Pinidae</taxon>
        <taxon>Conifers II</taxon>
        <taxon>Cupressales</taxon>
        <taxon>Taxaceae</taxon>
        <taxon>Taxus</taxon>
    </lineage>
</organism>
<name>A0AA38FEB0_TAXCH</name>
<feature type="non-terminal residue" evidence="3">
    <location>
        <position position="202"/>
    </location>
</feature>
<evidence type="ECO:0000259" key="2">
    <source>
        <dbReference type="PROSITE" id="PS50158"/>
    </source>
</evidence>
<comment type="caution">
    <text evidence="3">The sequence shown here is derived from an EMBL/GenBank/DDBJ whole genome shotgun (WGS) entry which is preliminary data.</text>
</comment>
<dbReference type="SUPFAM" id="SSF57756">
    <property type="entry name" value="Retrovirus zinc finger-like domains"/>
    <property type="match status" value="1"/>
</dbReference>
<reference evidence="3 4" key="1">
    <citation type="journal article" date="2021" name="Nat. Plants">
        <title>The Taxus genome provides insights into paclitaxel biosynthesis.</title>
        <authorList>
            <person name="Xiong X."/>
            <person name="Gou J."/>
            <person name="Liao Q."/>
            <person name="Li Y."/>
            <person name="Zhou Q."/>
            <person name="Bi G."/>
            <person name="Li C."/>
            <person name="Du R."/>
            <person name="Wang X."/>
            <person name="Sun T."/>
            <person name="Guo L."/>
            <person name="Liang H."/>
            <person name="Lu P."/>
            <person name="Wu Y."/>
            <person name="Zhang Z."/>
            <person name="Ro D.K."/>
            <person name="Shang Y."/>
            <person name="Huang S."/>
            <person name="Yan J."/>
        </authorList>
    </citation>
    <scope>NUCLEOTIDE SEQUENCE [LARGE SCALE GENOMIC DNA]</scope>
    <source>
        <strain evidence="3">Ta-2019</strain>
    </source>
</reference>
<evidence type="ECO:0000256" key="1">
    <source>
        <dbReference type="PROSITE-ProRule" id="PRU00047"/>
    </source>
</evidence>
<dbReference type="PANTHER" id="PTHR31286">
    <property type="entry name" value="GLYCINE-RICH CELL WALL STRUCTURAL PROTEIN 1.8-LIKE"/>
    <property type="match status" value="1"/>
</dbReference>
<proteinExistence type="predicted"/>
<keyword evidence="4" id="KW-1185">Reference proteome</keyword>
<dbReference type="InterPro" id="IPR036875">
    <property type="entry name" value="Znf_CCHC_sf"/>
</dbReference>